<feature type="compositionally biased region" description="Basic and acidic residues" evidence="19">
    <location>
        <begin position="918"/>
        <end position="934"/>
    </location>
</feature>
<keyword evidence="6" id="KW-0808">Transferase</keyword>
<keyword evidence="12" id="KW-0902">Two-component regulatory system</keyword>
<evidence type="ECO:0000256" key="18">
    <source>
        <dbReference type="SAM" id="Coils"/>
    </source>
</evidence>
<dbReference type="EC" id="2.7.13.3" evidence="3"/>
<evidence type="ECO:0000256" key="11">
    <source>
        <dbReference type="ARBA" id="ARBA00022989"/>
    </source>
</evidence>
<dbReference type="SMART" id="SM00448">
    <property type="entry name" value="REC"/>
    <property type="match status" value="2"/>
</dbReference>
<dbReference type="SUPFAM" id="SSF52172">
    <property type="entry name" value="CheY-like"/>
    <property type="match status" value="2"/>
</dbReference>
<dbReference type="SMART" id="SM00073">
    <property type="entry name" value="HPT"/>
    <property type="match status" value="1"/>
</dbReference>
<evidence type="ECO:0000256" key="15">
    <source>
        <dbReference type="ARBA" id="ARBA00068150"/>
    </source>
</evidence>
<sequence>MDESKPPIYKTYTFRLAIAGFGLGLVYALIYFLLDSPPGGDEVPHGSFFSSLTEHPSRLLTFSTPIFLAGIAVLIGRHLDWRETMLEEFLKNEARLRENYTVCKNNLEELAAKHTLLERDQEKSRRLLNEQSRNIDQLNQELTKEIRRSNSQRNALAQTQEKYRNAERELYHRSQQFERIKREMEHQIRERVEMEERLLESQTRLQLINGLSIGLTSGTPVDQVTITAVKQIKKFFKDYRVYYAEVKDTTHLRLVHATPSSDAADHHVSLIDLRRAPEYHEALMNGDPVVVEDMTVDSRLRPLMGKLAPRGTAGMLEVPVVYSNRLIGVVGFSSDDPRIWSAHEIETLSEIAQFMSLAFREFELELHRNQASEELLRAKEAAEAATQSKSDFLATMSHEIRTPLNGIIGMTSLLMETDLTEEQNELVRVVHTSGEVLLSIINDILDFSKIEAGKLELETIEFDLREVIDSVGEMLVGKAKDKDLELWTWLPTHTPCLLEGDPGRLRQILINLMNNAIKFTGEGEVASLVSITEQDEGQVTLRFEVIDTGIGIPANRIDTLFESFTQVDASTTRKYGGTGLGLTISKRLVEAMGGQIGVTSDEGKGSTFYFTLPFRFEIEKQPDWHDNDLEGMHVLLVEHNSGTAEVLEDGLRALGCQPILASSLGDAMSLLTSGDPNIPDSFDLLLVDDHCLGDKKERGVKGARSLAPDVPLVCMVPLTKKKSFEHHNIDEIVTKPIRLSQLRLSIRTALGLEQALATQPSTRTDLPVAHRKGRVLLVDDHSVNRKLGALLLEKEGYPFDFATNGHQALEEMAKRTYDLVLMDCRMPKMDGFEATREIRRLEGDERHTPIIALTASAMQDDRRACLEAGMDDYLTKPIDFAKLSEVLDRFMPAEPSDTDPETEGRTSPDMPIEQEADMEPKDTDKHQEEEKMIEESIAESDAEEARSSADHEEEAPSENDQVSGSSESRVELWRLREATGNDPDLIREMTDLYLSEADRFLGLLEQSVNEGAPNKVREHAHAIKGSAANMGANRVRDISSQLENQAEQGILDEASELFEELKLEAERDRAFLMEEMANL</sequence>
<dbReference type="Gene3D" id="3.40.50.2300">
    <property type="match status" value="2"/>
</dbReference>
<dbReference type="InterPro" id="IPR036097">
    <property type="entry name" value="HisK_dim/P_sf"/>
</dbReference>
<evidence type="ECO:0000256" key="13">
    <source>
        <dbReference type="ARBA" id="ARBA00023136"/>
    </source>
</evidence>
<dbReference type="SMART" id="SM00387">
    <property type="entry name" value="HATPase_c"/>
    <property type="match status" value="1"/>
</dbReference>
<keyword evidence="7 20" id="KW-0812">Transmembrane</keyword>
<dbReference type="InterPro" id="IPR036890">
    <property type="entry name" value="HATPase_C_sf"/>
</dbReference>
<keyword evidence="11 20" id="KW-1133">Transmembrane helix</keyword>
<keyword evidence="25" id="KW-1185">Reference proteome</keyword>
<dbReference type="InterPro" id="IPR001789">
    <property type="entry name" value="Sig_transdc_resp-reg_receiver"/>
</dbReference>
<dbReference type="Pfam" id="PF00512">
    <property type="entry name" value="HisKA"/>
    <property type="match status" value="1"/>
</dbReference>
<evidence type="ECO:0000256" key="7">
    <source>
        <dbReference type="ARBA" id="ARBA00022692"/>
    </source>
</evidence>
<protein>
    <recommendedName>
        <fullName evidence="15">Sensory/regulatory protein RpfC</fullName>
        <ecNumber evidence="3">2.7.13.3</ecNumber>
    </recommendedName>
</protein>
<dbReference type="GO" id="GO:0005886">
    <property type="term" value="C:plasma membrane"/>
    <property type="evidence" value="ECO:0007669"/>
    <property type="project" value="UniProtKB-SubCell"/>
</dbReference>
<dbReference type="InterPro" id="IPR029016">
    <property type="entry name" value="GAF-like_dom_sf"/>
</dbReference>
<dbReference type="PROSITE" id="PS50894">
    <property type="entry name" value="HPT"/>
    <property type="match status" value="1"/>
</dbReference>
<dbReference type="Pfam" id="PF01627">
    <property type="entry name" value="Hpt"/>
    <property type="match status" value="1"/>
</dbReference>
<feature type="domain" description="Response regulatory" evidence="22">
    <location>
        <begin position="633"/>
        <end position="750"/>
    </location>
</feature>
<feature type="modified residue" description="4-aspartylphosphate" evidence="17">
    <location>
        <position position="688"/>
    </location>
</feature>
<dbReference type="Pfam" id="PF01590">
    <property type="entry name" value="GAF"/>
    <property type="match status" value="1"/>
</dbReference>
<feature type="region of interest" description="Disordered" evidence="19">
    <location>
        <begin position="892"/>
        <end position="968"/>
    </location>
</feature>
<dbReference type="FunFam" id="1.10.287.130:FF:000002">
    <property type="entry name" value="Two-component osmosensing histidine kinase"/>
    <property type="match status" value="1"/>
</dbReference>
<keyword evidence="4" id="KW-1003">Cell membrane</keyword>
<dbReference type="Gene3D" id="1.20.120.160">
    <property type="entry name" value="HPT domain"/>
    <property type="match status" value="1"/>
</dbReference>
<evidence type="ECO:0000256" key="6">
    <source>
        <dbReference type="ARBA" id="ARBA00022679"/>
    </source>
</evidence>
<organism evidence="24 25">
    <name type="scientific">Sulfidibacter corallicola</name>
    <dbReference type="NCBI Taxonomy" id="2818388"/>
    <lineage>
        <taxon>Bacteria</taxon>
        <taxon>Pseudomonadati</taxon>
        <taxon>Acidobacteriota</taxon>
        <taxon>Holophagae</taxon>
        <taxon>Acanthopleuribacterales</taxon>
        <taxon>Acanthopleuribacteraceae</taxon>
        <taxon>Sulfidibacter</taxon>
    </lineage>
</organism>
<evidence type="ECO:0000256" key="14">
    <source>
        <dbReference type="ARBA" id="ARBA00064003"/>
    </source>
</evidence>
<dbReference type="CDD" id="cd00082">
    <property type="entry name" value="HisKA"/>
    <property type="match status" value="1"/>
</dbReference>
<dbReference type="GO" id="GO:0005524">
    <property type="term" value="F:ATP binding"/>
    <property type="evidence" value="ECO:0007669"/>
    <property type="project" value="UniProtKB-KW"/>
</dbReference>
<evidence type="ECO:0000313" key="25">
    <source>
        <dbReference type="Proteomes" id="UP000663929"/>
    </source>
</evidence>
<keyword evidence="9" id="KW-0418">Kinase</keyword>
<evidence type="ECO:0000256" key="9">
    <source>
        <dbReference type="ARBA" id="ARBA00022777"/>
    </source>
</evidence>
<evidence type="ECO:0000313" key="24">
    <source>
        <dbReference type="EMBL" id="QTD49562.1"/>
    </source>
</evidence>
<evidence type="ECO:0000256" key="8">
    <source>
        <dbReference type="ARBA" id="ARBA00022741"/>
    </source>
</evidence>
<dbReference type="PRINTS" id="PR00344">
    <property type="entry name" value="BCTRLSENSOR"/>
</dbReference>
<evidence type="ECO:0000256" key="10">
    <source>
        <dbReference type="ARBA" id="ARBA00022840"/>
    </source>
</evidence>
<evidence type="ECO:0000256" key="5">
    <source>
        <dbReference type="ARBA" id="ARBA00022553"/>
    </source>
</evidence>
<dbReference type="InterPro" id="IPR011006">
    <property type="entry name" value="CheY-like_superfamily"/>
</dbReference>
<dbReference type="CDD" id="cd17546">
    <property type="entry name" value="REC_hyHK_CKI1_RcsC-like"/>
    <property type="match status" value="1"/>
</dbReference>
<keyword evidence="8" id="KW-0547">Nucleotide-binding</keyword>
<proteinExistence type="predicted"/>
<dbReference type="Gene3D" id="1.10.287.130">
    <property type="match status" value="1"/>
</dbReference>
<dbReference type="InterPro" id="IPR003018">
    <property type="entry name" value="GAF"/>
</dbReference>
<dbReference type="FunFam" id="3.30.565.10:FF:000010">
    <property type="entry name" value="Sensor histidine kinase RcsC"/>
    <property type="match status" value="1"/>
</dbReference>
<dbReference type="SMART" id="SM00065">
    <property type="entry name" value="GAF"/>
    <property type="match status" value="1"/>
</dbReference>
<evidence type="ECO:0000256" key="17">
    <source>
        <dbReference type="PROSITE-ProRule" id="PRU00169"/>
    </source>
</evidence>
<accession>A0A8A4TK96</accession>
<keyword evidence="5 17" id="KW-0597">Phosphoprotein</keyword>
<dbReference type="Gene3D" id="3.30.565.10">
    <property type="entry name" value="Histidine kinase-like ATPase, C-terminal domain"/>
    <property type="match status" value="1"/>
</dbReference>
<dbReference type="CDD" id="cd00088">
    <property type="entry name" value="HPT"/>
    <property type="match status" value="1"/>
</dbReference>
<evidence type="ECO:0000259" key="21">
    <source>
        <dbReference type="PROSITE" id="PS50109"/>
    </source>
</evidence>
<comment type="subcellular location">
    <subcellularLocation>
        <location evidence="2">Cell membrane</location>
        <topology evidence="2">Multi-pass membrane protein</topology>
    </subcellularLocation>
</comment>
<dbReference type="KEGG" id="scor:J3U87_28580"/>
<dbReference type="SUPFAM" id="SSF47384">
    <property type="entry name" value="Homodimeric domain of signal transducing histidine kinase"/>
    <property type="match status" value="1"/>
</dbReference>
<dbReference type="InterPro" id="IPR008207">
    <property type="entry name" value="Sig_transdc_His_kin_Hpt_dom"/>
</dbReference>
<dbReference type="PROSITE" id="PS50110">
    <property type="entry name" value="RESPONSE_REGULATORY"/>
    <property type="match status" value="2"/>
</dbReference>
<dbReference type="InterPro" id="IPR003661">
    <property type="entry name" value="HisK_dim/P_dom"/>
</dbReference>
<feature type="modified residue" description="4-aspartylphosphate" evidence="17">
    <location>
        <position position="823"/>
    </location>
</feature>
<gene>
    <name evidence="24" type="ORF">J3U87_28580</name>
</gene>
<dbReference type="CDD" id="cd16922">
    <property type="entry name" value="HATPase_EvgS-ArcB-TorS-like"/>
    <property type="match status" value="1"/>
</dbReference>
<dbReference type="RefSeq" id="WP_237379193.1">
    <property type="nucleotide sequence ID" value="NZ_CP071793.1"/>
</dbReference>
<dbReference type="PROSITE" id="PS50109">
    <property type="entry name" value="HIS_KIN"/>
    <property type="match status" value="1"/>
</dbReference>
<evidence type="ECO:0000259" key="22">
    <source>
        <dbReference type="PROSITE" id="PS50110"/>
    </source>
</evidence>
<dbReference type="PANTHER" id="PTHR45339:SF1">
    <property type="entry name" value="HYBRID SIGNAL TRANSDUCTION HISTIDINE KINASE J"/>
    <property type="match status" value="1"/>
</dbReference>
<dbReference type="SMART" id="SM00388">
    <property type="entry name" value="HisKA"/>
    <property type="match status" value="1"/>
</dbReference>
<feature type="modified residue" description="Phosphohistidine" evidence="16">
    <location>
        <position position="1021"/>
    </location>
</feature>
<dbReference type="GO" id="GO:0000155">
    <property type="term" value="F:phosphorelay sensor kinase activity"/>
    <property type="evidence" value="ECO:0007669"/>
    <property type="project" value="InterPro"/>
</dbReference>
<feature type="transmembrane region" description="Helical" evidence="20">
    <location>
        <begin position="12"/>
        <end position="34"/>
    </location>
</feature>
<dbReference type="Pfam" id="PF02518">
    <property type="entry name" value="HATPase_c"/>
    <property type="match status" value="1"/>
</dbReference>
<feature type="domain" description="Response regulatory" evidence="22">
    <location>
        <begin position="774"/>
        <end position="891"/>
    </location>
</feature>
<dbReference type="AlphaFoldDB" id="A0A8A4TK96"/>
<dbReference type="InterPro" id="IPR004358">
    <property type="entry name" value="Sig_transdc_His_kin-like_C"/>
</dbReference>
<feature type="domain" description="HPt" evidence="23">
    <location>
        <begin position="982"/>
        <end position="1079"/>
    </location>
</feature>
<evidence type="ECO:0000256" key="12">
    <source>
        <dbReference type="ARBA" id="ARBA00023012"/>
    </source>
</evidence>
<feature type="compositionally biased region" description="Polar residues" evidence="19">
    <location>
        <begin position="958"/>
        <end position="967"/>
    </location>
</feature>
<evidence type="ECO:0000256" key="3">
    <source>
        <dbReference type="ARBA" id="ARBA00012438"/>
    </source>
</evidence>
<evidence type="ECO:0000256" key="16">
    <source>
        <dbReference type="PROSITE-ProRule" id="PRU00110"/>
    </source>
</evidence>
<dbReference type="SUPFAM" id="SSF55874">
    <property type="entry name" value="ATPase domain of HSP90 chaperone/DNA topoisomerase II/histidine kinase"/>
    <property type="match status" value="1"/>
</dbReference>
<dbReference type="PANTHER" id="PTHR45339">
    <property type="entry name" value="HYBRID SIGNAL TRANSDUCTION HISTIDINE KINASE J"/>
    <property type="match status" value="1"/>
</dbReference>
<dbReference type="InterPro" id="IPR005467">
    <property type="entry name" value="His_kinase_dom"/>
</dbReference>
<name>A0A8A4TK96_SULCO</name>
<evidence type="ECO:0000256" key="19">
    <source>
        <dbReference type="SAM" id="MobiDB-lite"/>
    </source>
</evidence>
<evidence type="ECO:0000256" key="1">
    <source>
        <dbReference type="ARBA" id="ARBA00000085"/>
    </source>
</evidence>
<dbReference type="SUPFAM" id="SSF47226">
    <property type="entry name" value="Histidine-containing phosphotransfer domain, HPT domain"/>
    <property type="match status" value="1"/>
</dbReference>
<feature type="coiled-coil region" evidence="18">
    <location>
        <begin position="93"/>
        <end position="197"/>
    </location>
</feature>
<comment type="catalytic activity">
    <reaction evidence="1">
        <text>ATP + protein L-histidine = ADP + protein N-phospho-L-histidine.</text>
        <dbReference type="EC" id="2.7.13.3"/>
    </reaction>
</comment>
<dbReference type="InterPro" id="IPR003594">
    <property type="entry name" value="HATPase_dom"/>
</dbReference>
<dbReference type="InterPro" id="IPR036641">
    <property type="entry name" value="HPT_dom_sf"/>
</dbReference>
<keyword evidence="13 20" id="KW-0472">Membrane</keyword>
<dbReference type="Gene3D" id="3.30.450.40">
    <property type="match status" value="1"/>
</dbReference>
<evidence type="ECO:0000256" key="20">
    <source>
        <dbReference type="SAM" id="Phobius"/>
    </source>
</evidence>
<reference evidence="24" key="1">
    <citation type="submission" date="2021-03" db="EMBL/GenBank/DDBJ databases">
        <title>Acanthopleuribacteraceae sp. M133.</title>
        <authorList>
            <person name="Wang G."/>
        </authorList>
    </citation>
    <scope>NUCLEOTIDE SEQUENCE</scope>
    <source>
        <strain evidence="24">M133</strain>
    </source>
</reference>
<keyword evidence="10" id="KW-0067">ATP-binding</keyword>
<evidence type="ECO:0000259" key="23">
    <source>
        <dbReference type="PROSITE" id="PS50894"/>
    </source>
</evidence>
<evidence type="ECO:0000256" key="2">
    <source>
        <dbReference type="ARBA" id="ARBA00004651"/>
    </source>
</evidence>
<comment type="subunit">
    <text evidence="14">At low DSF concentrations, interacts with RpfF.</text>
</comment>
<dbReference type="EMBL" id="CP071793">
    <property type="protein sequence ID" value="QTD49562.1"/>
    <property type="molecule type" value="Genomic_DNA"/>
</dbReference>
<keyword evidence="18" id="KW-0175">Coiled coil</keyword>
<dbReference type="Proteomes" id="UP000663929">
    <property type="component" value="Chromosome"/>
</dbReference>
<feature type="domain" description="Histidine kinase" evidence="21">
    <location>
        <begin position="395"/>
        <end position="616"/>
    </location>
</feature>
<dbReference type="Pfam" id="PF00072">
    <property type="entry name" value="Response_reg"/>
    <property type="match status" value="1"/>
</dbReference>
<dbReference type="SUPFAM" id="SSF55781">
    <property type="entry name" value="GAF domain-like"/>
    <property type="match status" value="1"/>
</dbReference>
<evidence type="ECO:0000256" key="4">
    <source>
        <dbReference type="ARBA" id="ARBA00022475"/>
    </source>
</evidence>